<feature type="active site" evidence="1">
    <location>
        <position position="70"/>
    </location>
</feature>
<sequence length="141" mass="15468">MKDIPIGAKGRFGLEVTSQHLASQFKDPMLPPVFATPMMILAMENAALNAIRAYLEPGESAVGTVVDVRHLAATPAGQRVTAYAEVTHVEGRRIVFAVSARDETEEIGKGMHERMVVDLARIEKRLEAKRAQSRANRKSES</sequence>
<feature type="binding site" evidence="2">
    <location>
        <position position="63"/>
    </location>
    <ligand>
        <name>CoA</name>
        <dbReference type="ChEBI" id="CHEBI:57287"/>
    </ligand>
</feature>
<evidence type="ECO:0000259" key="3">
    <source>
        <dbReference type="Pfam" id="PF22636"/>
    </source>
</evidence>
<dbReference type="Proteomes" id="UP000254343">
    <property type="component" value="Unassembled WGS sequence"/>
</dbReference>
<feature type="binding site" evidence="2">
    <location>
        <position position="114"/>
    </location>
    <ligand>
        <name>substrate</name>
    </ligand>
</feature>
<feature type="active site" evidence="1">
    <location>
        <position position="36"/>
    </location>
</feature>
<dbReference type="CDD" id="cd03440">
    <property type="entry name" value="hot_dog"/>
    <property type="match status" value="1"/>
</dbReference>
<proteinExistence type="predicted"/>
<organism evidence="4 5">
    <name type="scientific">Afipia felis</name>
    <name type="common">Cat scratch disease bacillus</name>
    <dbReference type="NCBI Taxonomy" id="1035"/>
    <lineage>
        <taxon>Bacteria</taxon>
        <taxon>Pseudomonadati</taxon>
        <taxon>Pseudomonadota</taxon>
        <taxon>Alphaproteobacteria</taxon>
        <taxon>Hyphomicrobiales</taxon>
        <taxon>Nitrobacteraceae</taxon>
        <taxon>Afipia</taxon>
    </lineage>
</organism>
<dbReference type="Pfam" id="PF22636">
    <property type="entry name" value="FlK"/>
    <property type="match status" value="1"/>
</dbReference>
<dbReference type="PANTHER" id="PTHR36934">
    <property type="entry name" value="BLR0278 PROTEIN"/>
    <property type="match status" value="1"/>
</dbReference>
<accession>A0A380W6M0</accession>
<dbReference type="SUPFAM" id="SSF54637">
    <property type="entry name" value="Thioesterase/thiol ester dehydrase-isomerase"/>
    <property type="match status" value="1"/>
</dbReference>
<gene>
    <name evidence="4" type="ORF">NCTC12722_01798</name>
</gene>
<evidence type="ECO:0000313" key="4">
    <source>
        <dbReference type="EMBL" id="SUU84601.1"/>
    </source>
</evidence>
<dbReference type="PANTHER" id="PTHR36934:SF1">
    <property type="entry name" value="THIOESTERASE DOMAIN-CONTAINING PROTEIN"/>
    <property type="match status" value="1"/>
</dbReference>
<dbReference type="EMBL" id="UIGB01000001">
    <property type="protein sequence ID" value="SUU84601.1"/>
    <property type="molecule type" value="Genomic_DNA"/>
</dbReference>
<name>A0A380W6M0_AFIFE</name>
<evidence type="ECO:0000313" key="5">
    <source>
        <dbReference type="Proteomes" id="UP000254343"/>
    </source>
</evidence>
<dbReference type="OrthoDB" id="6902891at2"/>
<feature type="domain" description="Fluoroacetyl-CoA-specific thioesterase-like" evidence="3">
    <location>
        <begin position="16"/>
        <end position="118"/>
    </location>
</feature>
<evidence type="ECO:0000256" key="2">
    <source>
        <dbReference type="PIRSR" id="PIRSR014972-2"/>
    </source>
</evidence>
<dbReference type="InterPro" id="IPR054485">
    <property type="entry name" value="FlK-like_dom"/>
</dbReference>
<dbReference type="PIRSF" id="PIRSF014972">
    <property type="entry name" value="FlK"/>
    <property type="match status" value="1"/>
</dbReference>
<feature type="active site" evidence="1">
    <location>
        <position position="44"/>
    </location>
</feature>
<protein>
    <submittedName>
        <fullName evidence="4">Thioesterase superfamily</fullName>
    </submittedName>
</protein>
<dbReference type="InterPro" id="IPR025540">
    <property type="entry name" value="FlK"/>
</dbReference>
<dbReference type="InterPro" id="IPR029069">
    <property type="entry name" value="HotDog_dom_sf"/>
</dbReference>
<dbReference type="AlphaFoldDB" id="A0A380W6M0"/>
<dbReference type="Gene3D" id="3.10.129.10">
    <property type="entry name" value="Hotdog Thioesterase"/>
    <property type="match status" value="1"/>
</dbReference>
<evidence type="ECO:0000256" key="1">
    <source>
        <dbReference type="PIRSR" id="PIRSR014972-1"/>
    </source>
</evidence>
<reference evidence="4 5" key="1">
    <citation type="submission" date="2018-06" db="EMBL/GenBank/DDBJ databases">
        <authorList>
            <consortium name="Pathogen Informatics"/>
            <person name="Doyle S."/>
        </authorList>
    </citation>
    <scope>NUCLEOTIDE SEQUENCE [LARGE SCALE GENOMIC DNA]</scope>
    <source>
        <strain evidence="4 5">NCTC12722</strain>
    </source>
</reference>
<feature type="binding site" evidence="2">
    <location>
        <position position="63"/>
    </location>
    <ligand>
        <name>substrate</name>
    </ligand>
</feature>